<dbReference type="OrthoDB" id="163346at2"/>
<dbReference type="RefSeq" id="WP_050641096.1">
    <property type="nucleotide sequence ID" value="NZ_CABKUE010000009.1"/>
</dbReference>
<organism evidence="2 3">
    <name type="scientific">Faecalicatena contorta</name>
    <dbReference type="NCBI Taxonomy" id="39482"/>
    <lineage>
        <taxon>Bacteria</taxon>
        <taxon>Bacillati</taxon>
        <taxon>Bacillota</taxon>
        <taxon>Clostridia</taxon>
        <taxon>Lachnospirales</taxon>
        <taxon>Lachnospiraceae</taxon>
        <taxon>Faecalicatena</taxon>
    </lineage>
</organism>
<dbReference type="Proteomes" id="UP000095544">
    <property type="component" value="Unassembled WGS sequence"/>
</dbReference>
<dbReference type="PROSITE" id="PS50995">
    <property type="entry name" value="HTH_MARR_2"/>
    <property type="match status" value="1"/>
</dbReference>
<evidence type="ECO:0000313" key="3">
    <source>
        <dbReference type="Proteomes" id="UP000095544"/>
    </source>
</evidence>
<dbReference type="GO" id="GO:0006950">
    <property type="term" value="P:response to stress"/>
    <property type="evidence" value="ECO:0007669"/>
    <property type="project" value="TreeGrafter"/>
</dbReference>
<dbReference type="Pfam" id="PF01047">
    <property type="entry name" value="MarR"/>
    <property type="match status" value="1"/>
</dbReference>
<dbReference type="GO" id="GO:0003700">
    <property type="term" value="F:DNA-binding transcription factor activity"/>
    <property type="evidence" value="ECO:0007669"/>
    <property type="project" value="InterPro"/>
</dbReference>
<dbReference type="InterPro" id="IPR036390">
    <property type="entry name" value="WH_DNA-bd_sf"/>
</dbReference>
<proteinExistence type="predicted"/>
<sequence>MKKERYSEQFVKNLLLVMPDWHSKLVRPFKETLHKEMSLETYYCLETLRKCETVTMTELAQQLKVPKQQATKLVDKLYQYGFIERQYHENDRRMIWLRLTQKAVDYLDEYYLKNKDFLRSLEEKLSQEELRRLNEAVEILGEILPRLE</sequence>
<dbReference type="SUPFAM" id="SSF46785">
    <property type="entry name" value="Winged helix' DNA-binding domain"/>
    <property type="match status" value="1"/>
</dbReference>
<feature type="domain" description="HTH marR-type" evidence="1">
    <location>
        <begin position="7"/>
        <end position="148"/>
    </location>
</feature>
<evidence type="ECO:0000259" key="1">
    <source>
        <dbReference type="PROSITE" id="PS50995"/>
    </source>
</evidence>
<dbReference type="SMART" id="SM00347">
    <property type="entry name" value="HTH_MARR"/>
    <property type="match status" value="1"/>
</dbReference>
<protein>
    <submittedName>
        <fullName evidence="2">Transcriptional repressor MprA</fullName>
    </submittedName>
</protein>
<dbReference type="PRINTS" id="PR00598">
    <property type="entry name" value="HTHMARR"/>
</dbReference>
<dbReference type="STRING" id="39482.ERS852491_04001"/>
<dbReference type="PANTHER" id="PTHR33164">
    <property type="entry name" value="TRANSCRIPTIONAL REGULATOR, MARR FAMILY"/>
    <property type="match status" value="1"/>
</dbReference>
<dbReference type="InterPro" id="IPR036388">
    <property type="entry name" value="WH-like_DNA-bd_sf"/>
</dbReference>
<dbReference type="AlphaFoldDB" id="A0A174JUZ6"/>
<evidence type="ECO:0000313" key="2">
    <source>
        <dbReference type="EMBL" id="CUP00970.1"/>
    </source>
</evidence>
<name>A0A174JUZ6_9FIRM</name>
<dbReference type="EMBL" id="CYZU01000049">
    <property type="protein sequence ID" value="CUP00970.1"/>
    <property type="molecule type" value="Genomic_DNA"/>
</dbReference>
<reference evidence="2 3" key="1">
    <citation type="submission" date="2015-09" db="EMBL/GenBank/DDBJ databases">
        <authorList>
            <consortium name="Pathogen Informatics"/>
        </authorList>
    </citation>
    <scope>NUCLEOTIDE SEQUENCE [LARGE SCALE GENOMIC DNA]</scope>
    <source>
        <strain evidence="2 3">2789STDY5834876</strain>
    </source>
</reference>
<dbReference type="InterPro" id="IPR039422">
    <property type="entry name" value="MarR/SlyA-like"/>
</dbReference>
<dbReference type="Gene3D" id="1.10.10.10">
    <property type="entry name" value="Winged helix-like DNA-binding domain superfamily/Winged helix DNA-binding domain"/>
    <property type="match status" value="1"/>
</dbReference>
<accession>A0A174JUZ6</accession>
<gene>
    <name evidence="2" type="ORF">ERS852491_04001</name>
</gene>
<dbReference type="PANTHER" id="PTHR33164:SF89">
    <property type="entry name" value="MARR FAMILY REGULATORY PROTEIN"/>
    <property type="match status" value="1"/>
</dbReference>
<dbReference type="InterPro" id="IPR000835">
    <property type="entry name" value="HTH_MarR-typ"/>
</dbReference>